<accession>A0ABW7ELS5</accession>
<evidence type="ECO:0000313" key="3">
    <source>
        <dbReference type="Proteomes" id="UP001606300"/>
    </source>
</evidence>
<feature type="transmembrane region" description="Helical" evidence="1">
    <location>
        <begin position="87"/>
        <end position="111"/>
    </location>
</feature>
<dbReference type="EMBL" id="JBIGHY010000001">
    <property type="protein sequence ID" value="MFG6412981.1"/>
    <property type="molecule type" value="Genomic_DNA"/>
</dbReference>
<evidence type="ECO:0000256" key="1">
    <source>
        <dbReference type="SAM" id="Phobius"/>
    </source>
</evidence>
<keyword evidence="3" id="KW-1185">Reference proteome</keyword>
<dbReference type="Proteomes" id="UP001606300">
    <property type="component" value="Unassembled WGS sequence"/>
</dbReference>
<keyword evidence="1" id="KW-0472">Membrane</keyword>
<comment type="caution">
    <text evidence="2">The sequence shown here is derived from an EMBL/GenBank/DDBJ whole genome shotgun (WGS) entry which is preliminary data.</text>
</comment>
<name>A0ABW7ELS5_9BURK</name>
<reference evidence="2 3" key="1">
    <citation type="submission" date="2024-09" db="EMBL/GenBank/DDBJ databases">
        <title>Novel species of the genus Pelomonas and Roseateles isolated from streams.</title>
        <authorList>
            <person name="Lu H."/>
        </authorList>
    </citation>
    <scope>NUCLEOTIDE SEQUENCE [LARGE SCALE GENOMIC DNA]</scope>
    <source>
        <strain evidence="2 3">DC23W</strain>
    </source>
</reference>
<organism evidence="2 3">
    <name type="scientific">Pelomonas dachongensis</name>
    <dbReference type="NCBI Taxonomy" id="3299029"/>
    <lineage>
        <taxon>Bacteria</taxon>
        <taxon>Pseudomonadati</taxon>
        <taxon>Pseudomonadota</taxon>
        <taxon>Betaproteobacteria</taxon>
        <taxon>Burkholderiales</taxon>
        <taxon>Sphaerotilaceae</taxon>
        <taxon>Roseateles</taxon>
    </lineage>
</organism>
<evidence type="ECO:0000313" key="2">
    <source>
        <dbReference type="EMBL" id="MFG6412981.1"/>
    </source>
</evidence>
<sequence>MSWLLWSVVAVLAGLWSVTVWLCHVVVAALLGGAGHLPVKEIALPEAWTNWLPQPVSESITQMLEAAQPVLAAVLDYVPALAGGLTVVAWVVWALGAALLVLAGVASHLALRWWRRSQRPAPRATLRPS</sequence>
<dbReference type="RefSeq" id="WP_394469076.1">
    <property type="nucleotide sequence ID" value="NZ_JBIGHY010000001.1"/>
</dbReference>
<keyword evidence="1" id="KW-0812">Transmembrane</keyword>
<proteinExistence type="predicted"/>
<gene>
    <name evidence="2" type="ORF">ACG02S_03605</name>
</gene>
<keyword evidence="1" id="KW-1133">Transmembrane helix</keyword>
<protein>
    <submittedName>
        <fullName evidence="2">Uncharacterized protein</fullName>
    </submittedName>
</protein>